<dbReference type="EMBL" id="JPEP01000002">
    <property type="protein sequence ID" value="KEY17878.1"/>
    <property type="molecule type" value="Genomic_DNA"/>
</dbReference>
<feature type="transmembrane region" description="Helical" evidence="1">
    <location>
        <begin position="108"/>
        <end position="129"/>
    </location>
</feature>
<keyword evidence="1" id="KW-0812">Transmembrane</keyword>
<evidence type="ECO:0000313" key="3">
    <source>
        <dbReference type="EMBL" id="VEI00182.1"/>
    </source>
</evidence>
<feature type="transmembrane region" description="Helical" evidence="1">
    <location>
        <begin position="26"/>
        <end position="45"/>
    </location>
</feature>
<dbReference type="AlphaFoldDB" id="A0A448NST1"/>
<sequence>MGIYSYNISIFAKSLLLTRIVQQNDWVVFIIVGCILLYVFMLIYLHRDSTVRVFLMQKFADSSNNYLSWLIVSAVFAVLLAVFISQSIPVVPKEITDVQLFGYELNKFGFTMLSLVVFYSLKSGLSYLFFAGTGSLKRWRLFQFAASKFYFVFSLVLMFLCVYQYYFEVDGLLVFDFYFIGFVAIFLFKIFFYLLSPNDILPEKWYYKLLYLCTLQLAPLMVIWTVLFI</sequence>
<reference evidence="3 5" key="2">
    <citation type="submission" date="2018-12" db="EMBL/GenBank/DDBJ databases">
        <authorList>
            <consortium name="Pathogen Informatics"/>
        </authorList>
    </citation>
    <scope>NUCLEOTIDE SEQUENCE [LARGE SCALE GENOMIC DNA]</scope>
    <source>
        <strain evidence="3 5">NCTC13489</strain>
    </source>
</reference>
<dbReference type="Proteomes" id="UP000028349">
    <property type="component" value="Unassembled WGS sequence"/>
</dbReference>
<accession>A0A448NST1</accession>
<feature type="transmembrane region" description="Helical" evidence="1">
    <location>
        <begin position="66"/>
        <end position="88"/>
    </location>
</feature>
<proteinExistence type="predicted"/>
<feature type="transmembrane region" description="Helical" evidence="1">
    <location>
        <begin position="149"/>
        <end position="166"/>
    </location>
</feature>
<organism evidence="3 5">
    <name type="scientific">Kaistella antarctica</name>
    <dbReference type="NCBI Taxonomy" id="266748"/>
    <lineage>
        <taxon>Bacteria</taxon>
        <taxon>Pseudomonadati</taxon>
        <taxon>Bacteroidota</taxon>
        <taxon>Flavobacteriia</taxon>
        <taxon>Flavobacteriales</taxon>
        <taxon>Weeksellaceae</taxon>
        <taxon>Chryseobacterium group</taxon>
        <taxon>Kaistella</taxon>
    </lineage>
</organism>
<dbReference type="OrthoDB" id="1246162at2"/>
<evidence type="ECO:0000313" key="5">
    <source>
        <dbReference type="Proteomes" id="UP000270036"/>
    </source>
</evidence>
<reference evidence="2 4" key="1">
    <citation type="submission" date="2014-07" db="EMBL/GenBank/DDBJ databases">
        <authorList>
            <person name="Pisani N.G."/>
            <person name="Newman J.D."/>
        </authorList>
    </citation>
    <scope>NUCLEOTIDE SEQUENCE [LARGE SCALE GENOMIC DNA]</scope>
    <source>
        <strain evidence="2 4">LMG 24720</strain>
    </source>
</reference>
<evidence type="ECO:0000313" key="4">
    <source>
        <dbReference type="Proteomes" id="UP000028349"/>
    </source>
</evidence>
<keyword evidence="1" id="KW-1133">Transmembrane helix</keyword>
<keyword evidence="1" id="KW-0472">Membrane</keyword>
<name>A0A448NST1_9FLAO</name>
<protein>
    <recommendedName>
        <fullName evidence="6">DUF4271 domain-containing protein</fullName>
    </recommendedName>
</protein>
<evidence type="ECO:0000256" key="1">
    <source>
        <dbReference type="SAM" id="Phobius"/>
    </source>
</evidence>
<gene>
    <name evidence="2" type="ORF">HY04_04880</name>
    <name evidence="3" type="ORF">NCTC13489_01988</name>
</gene>
<dbReference type="Proteomes" id="UP000270036">
    <property type="component" value="Chromosome"/>
</dbReference>
<evidence type="ECO:0008006" key="6">
    <source>
        <dbReference type="Google" id="ProtNLM"/>
    </source>
</evidence>
<evidence type="ECO:0000313" key="2">
    <source>
        <dbReference type="EMBL" id="KEY17878.1"/>
    </source>
</evidence>
<dbReference type="KEGG" id="cant:NCTC13489_01988"/>
<dbReference type="RefSeq" id="WP_051803623.1">
    <property type="nucleotide sequence ID" value="NZ_FOIX01000001.1"/>
</dbReference>
<feature type="transmembrane region" description="Helical" evidence="1">
    <location>
        <begin position="207"/>
        <end position="227"/>
    </location>
</feature>
<dbReference type="EMBL" id="LR134441">
    <property type="protein sequence ID" value="VEI00182.1"/>
    <property type="molecule type" value="Genomic_DNA"/>
</dbReference>
<feature type="transmembrane region" description="Helical" evidence="1">
    <location>
        <begin position="172"/>
        <end position="195"/>
    </location>
</feature>
<dbReference type="STRING" id="266748.HY04_04880"/>
<keyword evidence="4" id="KW-1185">Reference proteome</keyword>